<dbReference type="Gene3D" id="3.90.550.10">
    <property type="entry name" value="Spore Coat Polysaccharide Biosynthesis Protein SpsA, Chain A"/>
    <property type="match status" value="1"/>
</dbReference>
<dbReference type="AlphaFoldDB" id="A0A1M5CC19"/>
<evidence type="ECO:0000259" key="1">
    <source>
        <dbReference type="Pfam" id="PF00483"/>
    </source>
</evidence>
<accession>A0A1M5CC19</accession>
<keyword evidence="3" id="KW-1185">Reference proteome</keyword>
<dbReference type="STRING" id="1121256.SAMN02746089_02083"/>
<dbReference type="InterPro" id="IPR051161">
    <property type="entry name" value="Mannose-6P_isomerase_type2"/>
</dbReference>
<dbReference type="SUPFAM" id="SSF53448">
    <property type="entry name" value="Nucleotide-diphospho-sugar transferases"/>
    <property type="match status" value="1"/>
</dbReference>
<sequence length="101" mass="11610">MITGVIVAGGKGERFWPKSRIKMSKQFLKLYGDRTMIQQTVDRLKKVMPVENIFVVTNMDYAEIISDQIPDLPTGNILIRAYGQEHSRVYRPCSPSHPKSW</sequence>
<proteinExistence type="predicted"/>
<dbReference type="PANTHER" id="PTHR46390:SF1">
    <property type="entry name" value="MANNOSE-1-PHOSPHATE GUANYLYLTRANSFERASE"/>
    <property type="match status" value="1"/>
</dbReference>
<dbReference type="PANTHER" id="PTHR46390">
    <property type="entry name" value="MANNOSE-1-PHOSPHATE GUANYLYLTRANSFERASE"/>
    <property type="match status" value="1"/>
</dbReference>
<organism evidence="2 3">
    <name type="scientific">Caldanaerobius fijiensis DSM 17918</name>
    <dbReference type="NCBI Taxonomy" id="1121256"/>
    <lineage>
        <taxon>Bacteria</taxon>
        <taxon>Bacillati</taxon>
        <taxon>Bacillota</taxon>
        <taxon>Clostridia</taxon>
        <taxon>Thermoanaerobacterales</taxon>
        <taxon>Thermoanaerobacteraceae</taxon>
        <taxon>Caldanaerobius</taxon>
    </lineage>
</organism>
<evidence type="ECO:0000313" key="2">
    <source>
        <dbReference type="EMBL" id="SHF52216.1"/>
    </source>
</evidence>
<feature type="domain" description="Nucleotidyl transferase" evidence="1">
    <location>
        <begin position="4"/>
        <end position="79"/>
    </location>
</feature>
<protein>
    <submittedName>
        <fullName evidence="2">Nucleotidyl transferase</fullName>
    </submittedName>
</protein>
<dbReference type="GO" id="GO:0009298">
    <property type="term" value="P:GDP-mannose biosynthetic process"/>
    <property type="evidence" value="ECO:0007669"/>
    <property type="project" value="TreeGrafter"/>
</dbReference>
<dbReference type="InterPro" id="IPR029044">
    <property type="entry name" value="Nucleotide-diphossugar_trans"/>
</dbReference>
<reference evidence="2 3" key="1">
    <citation type="submission" date="2016-11" db="EMBL/GenBank/DDBJ databases">
        <authorList>
            <person name="Jaros S."/>
            <person name="Januszkiewicz K."/>
            <person name="Wedrychowicz H."/>
        </authorList>
    </citation>
    <scope>NUCLEOTIDE SEQUENCE [LARGE SCALE GENOMIC DNA]</scope>
    <source>
        <strain evidence="2 3">DSM 17918</strain>
    </source>
</reference>
<gene>
    <name evidence="2" type="ORF">SAMN02746089_02083</name>
</gene>
<dbReference type="Proteomes" id="UP000184088">
    <property type="component" value="Unassembled WGS sequence"/>
</dbReference>
<evidence type="ECO:0000313" key="3">
    <source>
        <dbReference type="Proteomes" id="UP000184088"/>
    </source>
</evidence>
<dbReference type="GO" id="GO:0004475">
    <property type="term" value="F:mannose-1-phosphate guanylyltransferase (GTP) activity"/>
    <property type="evidence" value="ECO:0007669"/>
    <property type="project" value="TreeGrafter"/>
</dbReference>
<keyword evidence="2" id="KW-0808">Transferase</keyword>
<name>A0A1M5CC19_9THEO</name>
<dbReference type="Pfam" id="PF00483">
    <property type="entry name" value="NTP_transferase"/>
    <property type="match status" value="1"/>
</dbReference>
<dbReference type="EMBL" id="FQVH01000027">
    <property type="protein sequence ID" value="SHF52216.1"/>
    <property type="molecule type" value="Genomic_DNA"/>
</dbReference>
<dbReference type="InterPro" id="IPR005835">
    <property type="entry name" value="NTP_transferase_dom"/>
</dbReference>